<accession>A0ABD2ZD34</accession>
<reference evidence="2 3" key="1">
    <citation type="submission" date="2024-11" db="EMBL/GenBank/DDBJ databases">
        <title>A near-complete genome assembly of Cinchona calisaya.</title>
        <authorList>
            <person name="Lian D.C."/>
            <person name="Zhao X.W."/>
            <person name="Wei L."/>
        </authorList>
    </citation>
    <scope>NUCLEOTIDE SEQUENCE [LARGE SCALE GENOMIC DNA]</scope>
    <source>
        <tissue evidence="2">Nenye</tissue>
    </source>
</reference>
<evidence type="ECO:0000313" key="2">
    <source>
        <dbReference type="EMBL" id="KAL3516731.1"/>
    </source>
</evidence>
<name>A0ABD2ZD34_9GENT</name>
<feature type="domain" description="Reverse transcriptase zinc-binding" evidence="1">
    <location>
        <begin position="148"/>
        <end position="214"/>
    </location>
</feature>
<sequence length="215" mass="24399">MNAALGNNPSLTWHGIIQGKKALGIGCRKRVGNSDSIFIWKDKWLPKPRSFKICIPPNQLPPSAKVIELIYLETQKWNEELVKDIFWEEEANIILSILLSSRLTSNQWVWHYSKNGKFSMKSCYHAVMGLDLLELDNIDAGSSSLGPNVAWKKIWSLNVPNKCKITLWRMCNNSLPTLDNLMRRGVVIDSVCPLCNHESSDLNHILFKCPAALQL</sequence>
<evidence type="ECO:0000313" key="3">
    <source>
        <dbReference type="Proteomes" id="UP001630127"/>
    </source>
</evidence>
<evidence type="ECO:0000259" key="1">
    <source>
        <dbReference type="Pfam" id="PF13966"/>
    </source>
</evidence>
<keyword evidence="3" id="KW-1185">Reference proteome</keyword>
<dbReference type="Pfam" id="PF13966">
    <property type="entry name" value="zf-RVT"/>
    <property type="match status" value="1"/>
</dbReference>
<dbReference type="EMBL" id="JBJUIK010000010">
    <property type="protein sequence ID" value="KAL3516731.1"/>
    <property type="molecule type" value="Genomic_DNA"/>
</dbReference>
<dbReference type="InterPro" id="IPR026960">
    <property type="entry name" value="RVT-Znf"/>
</dbReference>
<dbReference type="Proteomes" id="UP001630127">
    <property type="component" value="Unassembled WGS sequence"/>
</dbReference>
<dbReference type="AlphaFoldDB" id="A0ABD2ZD34"/>
<comment type="caution">
    <text evidence="2">The sequence shown here is derived from an EMBL/GenBank/DDBJ whole genome shotgun (WGS) entry which is preliminary data.</text>
</comment>
<gene>
    <name evidence="2" type="ORF">ACH5RR_023633</name>
</gene>
<proteinExistence type="predicted"/>
<protein>
    <recommendedName>
        <fullName evidence="1">Reverse transcriptase zinc-binding domain-containing protein</fullName>
    </recommendedName>
</protein>
<organism evidence="2 3">
    <name type="scientific">Cinchona calisaya</name>
    <dbReference type="NCBI Taxonomy" id="153742"/>
    <lineage>
        <taxon>Eukaryota</taxon>
        <taxon>Viridiplantae</taxon>
        <taxon>Streptophyta</taxon>
        <taxon>Embryophyta</taxon>
        <taxon>Tracheophyta</taxon>
        <taxon>Spermatophyta</taxon>
        <taxon>Magnoliopsida</taxon>
        <taxon>eudicotyledons</taxon>
        <taxon>Gunneridae</taxon>
        <taxon>Pentapetalae</taxon>
        <taxon>asterids</taxon>
        <taxon>lamiids</taxon>
        <taxon>Gentianales</taxon>
        <taxon>Rubiaceae</taxon>
        <taxon>Cinchonoideae</taxon>
        <taxon>Cinchoneae</taxon>
        <taxon>Cinchona</taxon>
    </lineage>
</organism>